<dbReference type="Gene3D" id="3.40.50.300">
    <property type="entry name" value="P-loop containing nucleotide triphosphate hydrolases"/>
    <property type="match status" value="1"/>
</dbReference>
<dbReference type="Pfam" id="PF20160">
    <property type="entry name" value="C-JID"/>
    <property type="match status" value="1"/>
</dbReference>
<dbReference type="PRINTS" id="PR00364">
    <property type="entry name" value="DISEASERSIST"/>
</dbReference>
<gene>
    <name evidence="10" type="ORF">EZV62_013830</name>
</gene>
<name>A0A5C7HQB6_9ROSI</name>
<dbReference type="PANTHER" id="PTHR11017">
    <property type="entry name" value="LEUCINE-RICH REPEAT-CONTAINING PROTEIN"/>
    <property type="match status" value="1"/>
</dbReference>
<feature type="domain" description="C-JID" evidence="7">
    <location>
        <begin position="576"/>
        <end position="722"/>
    </location>
</feature>
<dbReference type="InterPro" id="IPR058192">
    <property type="entry name" value="WHD_ROQ1-like"/>
</dbReference>
<dbReference type="SMART" id="SM00369">
    <property type="entry name" value="LRR_TYP"/>
    <property type="match status" value="2"/>
</dbReference>
<organism evidence="10 11">
    <name type="scientific">Acer yangbiense</name>
    <dbReference type="NCBI Taxonomy" id="1000413"/>
    <lineage>
        <taxon>Eukaryota</taxon>
        <taxon>Viridiplantae</taxon>
        <taxon>Streptophyta</taxon>
        <taxon>Embryophyta</taxon>
        <taxon>Tracheophyta</taxon>
        <taxon>Spermatophyta</taxon>
        <taxon>Magnoliopsida</taxon>
        <taxon>eudicotyledons</taxon>
        <taxon>Gunneridae</taxon>
        <taxon>Pentapetalae</taxon>
        <taxon>rosids</taxon>
        <taxon>malvids</taxon>
        <taxon>Sapindales</taxon>
        <taxon>Sapindaceae</taxon>
        <taxon>Hippocastanoideae</taxon>
        <taxon>Acereae</taxon>
        <taxon>Acer</taxon>
    </lineage>
</organism>
<dbReference type="GO" id="GO:0061809">
    <property type="term" value="F:NAD+ nucleosidase activity, cyclic ADP-ribose generating"/>
    <property type="evidence" value="ECO:0007669"/>
    <property type="project" value="UniProtKB-EC"/>
</dbReference>
<evidence type="ECO:0000259" key="6">
    <source>
        <dbReference type="Pfam" id="PF00931"/>
    </source>
</evidence>
<dbReference type="Pfam" id="PF00560">
    <property type="entry name" value="LRR_1"/>
    <property type="match status" value="2"/>
</dbReference>
<dbReference type="EMBL" id="VAHF01000006">
    <property type="protein sequence ID" value="TXG59257.1"/>
    <property type="molecule type" value="Genomic_DNA"/>
</dbReference>
<dbReference type="Gene3D" id="3.80.10.10">
    <property type="entry name" value="Ribonuclease Inhibitor"/>
    <property type="match status" value="2"/>
</dbReference>
<evidence type="ECO:0000313" key="11">
    <source>
        <dbReference type="Proteomes" id="UP000323000"/>
    </source>
</evidence>
<evidence type="ECO:0000256" key="5">
    <source>
        <dbReference type="ARBA" id="ARBA00047304"/>
    </source>
</evidence>
<dbReference type="GO" id="GO:0051707">
    <property type="term" value="P:response to other organism"/>
    <property type="evidence" value="ECO:0007669"/>
    <property type="project" value="UniProtKB-ARBA"/>
</dbReference>
<keyword evidence="3" id="KW-0677">Repeat</keyword>
<evidence type="ECO:0000256" key="1">
    <source>
        <dbReference type="ARBA" id="ARBA00011982"/>
    </source>
</evidence>
<dbReference type="InterPro" id="IPR032675">
    <property type="entry name" value="LRR_dom_sf"/>
</dbReference>
<evidence type="ECO:0000259" key="7">
    <source>
        <dbReference type="Pfam" id="PF20160"/>
    </source>
</evidence>
<dbReference type="PANTHER" id="PTHR11017:SF573">
    <property type="entry name" value="ADP-RIBOSYL CYCLASE_CYCLIC ADP-RIBOSE HYDROLASE"/>
    <property type="match status" value="1"/>
</dbReference>
<comment type="catalytic activity">
    <reaction evidence="5">
        <text>NAD(+) + H2O = ADP-D-ribose + nicotinamide + H(+)</text>
        <dbReference type="Rhea" id="RHEA:16301"/>
        <dbReference type="ChEBI" id="CHEBI:15377"/>
        <dbReference type="ChEBI" id="CHEBI:15378"/>
        <dbReference type="ChEBI" id="CHEBI:17154"/>
        <dbReference type="ChEBI" id="CHEBI:57540"/>
        <dbReference type="ChEBI" id="CHEBI:57967"/>
        <dbReference type="EC" id="3.2.2.6"/>
    </reaction>
    <physiologicalReaction direction="left-to-right" evidence="5">
        <dbReference type="Rhea" id="RHEA:16302"/>
    </physiologicalReaction>
</comment>
<dbReference type="InterPro" id="IPR044974">
    <property type="entry name" value="Disease_R_plants"/>
</dbReference>
<dbReference type="SUPFAM" id="SSF46785">
    <property type="entry name" value="Winged helix' DNA-binding domain"/>
    <property type="match status" value="1"/>
</dbReference>
<dbReference type="InterPro" id="IPR045344">
    <property type="entry name" value="C-JID"/>
</dbReference>
<dbReference type="InterPro" id="IPR055414">
    <property type="entry name" value="LRR_R13L4/SHOC2-like"/>
</dbReference>
<keyword evidence="2" id="KW-0433">Leucine-rich repeat</keyword>
<dbReference type="InterPro" id="IPR001611">
    <property type="entry name" value="Leu-rich_rpt"/>
</dbReference>
<dbReference type="EC" id="3.2.2.6" evidence="1"/>
<dbReference type="AlphaFoldDB" id="A0A5C7HQB6"/>
<evidence type="ECO:0000256" key="3">
    <source>
        <dbReference type="ARBA" id="ARBA00022737"/>
    </source>
</evidence>
<feature type="domain" description="NB-ARC" evidence="6">
    <location>
        <begin position="39"/>
        <end position="86"/>
    </location>
</feature>
<dbReference type="InterPro" id="IPR002182">
    <property type="entry name" value="NB-ARC"/>
</dbReference>
<dbReference type="GO" id="GO:0043531">
    <property type="term" value="F:ADP binding"/>
    <property type="evidence" value="ECO:0007669"/>
    <property type="project" value="InterPro"/>
</dbReference>
<dbReference type="OrthoDB" id="1733683at2759"/>
<dbReference type="InterPro" id="IPR027417">
    <property type="entry name" value="P-loop_NTPase"/>
</dbReference>
<comment type="caution">
    <text evidence="10">The sequence shown here is derived from an EMBL/GenBank/DDBJ whole genome shotgun (WGS) entry which is preliminary data.</text>
</comment>
<evidence type="ECO:0000259" key="8">
    <source>
        <dbReference type="Pfam" id="PF23282"/>
    </source>
</evidence>
<protein>
    <recommendedName>
        <fullName evidence="1">ADP-ribosyl cyclase/cyclic ADP-ribose hydrolase</fullName>
        <ecNumber evidence="1">3.2.2.6</ecNumber>
    </recommendedName>
</protein>
<feature type="domain" description="Disease resistance R13L4/SHOC-2-like LRR" evidence="9">
    <location>
        <begin position="318"/>
        <end position="402"/>
    </location>
</feature>
<evidence type="ECO:0000256" key="2">
    <source>
        <dbReference type="ARBA" id="ARBA00022614"/>
    </source>
</evidence>
<dbReference type="Proteomes" id="UP000323000">
    <property type="component" value="Chromosome 6"/>
</dbReference>
<sequence>MVLLLRSEAELIKLIVYTISKSLKPSFSEVAEDLVGIKSSLEEINDLLDSGLDDIRFIGICGMGGIGKTTIAKVLYDRFSGDYQGSCFLADVREVSGKNMDRVVEILNGCNSYSTIGILEELDDKALITISNNKLGMHDLLQEMGWEIVREKHDDCGQWSRLWLSEDIYHVLIENRGTQEVKGIMLDKSEHPITHLNGRSFASMGNLRLLKIRNVDLSEDIEYLSNELRFLKWPEYPSNSLPSNFQPRKLFELNLCRSRIKYLWKDTKDFQNLKTIKLNYSHNLIETPDFTKVPNLEMLDLEGCTRLCKVHESVGGLKRLTILNLKGCKNLVSFPSNVSGLNLLKNLNLQGCSKLDKLPQNLGELECLEDLDLGGTAIREVPSSIARLTNLKTLSFRECKGQPPRSWISLFFSSLLPRRPPNSMGLLLPRLSGLWSLKTLDLSDCGLMEGALPNDIGSLYSLKELKLSNNNFFSLPESIKELSKLKILCLENCQWLQSLPELPPKTIFVGAEDCRSLKDVSGALRGGTSKNFALHLFNCLKLLENQDQENSLAVMLLKLYLQQWVNRFSHQCHIRLPGNEIPKWFSCRSDGASVVIELRPNWLNDEFMGIAMCGVYAPFPEDLDNGIKRKSFVMTIMRNQYSFCFDIPSFTAVESDHLWLTFVSRVMFEHDYSYERTEDDTTIVHDVPVSRSPCIHAWLGVGDSKSKVIKCGIRLVYKQDIEDFQELPAAEGSTFHQNHNCSRAEGLSRCFRRFLMPTKLEQHCNIRRNYSGSGLNDSEFARSEYTDSDEEPDLAEKRHFRRRERLYRSI</sequence>
<accession>A0A5C7HQB6</accession>
<reference evidence="11" key="1">
    <citation type="journal article" date="2019" name="Gigascience">
        <title>De novo genome assembly of the endangered Acer yangbiense, a plant species with extremely small populations endemic to Yunnan Province, China.</title>
        <authorList>
            <person name="Yang J."/>
            <person name="Wariss H.M."/>
            <person name="Tao L."/>
            <person name="Zhang R."/>
            <person name="Yun Q."/>
            <person name="Hollingsworth P."/>
            <person name="Dao Z."/>
            <person name="Luo G."/>
            <person name="Guo H."/>
            <person name="Ma Y."/>
            <person name="Sun W."/>
        </authorList>
    </citation>
    <scope>NUCLEOTIDE SEQUENCE [LARGE SCALE GENOMIC DNA]</scope>
    <source>
        <strain evidence="11">cv. Malutang</strain>
    </source>
</reference>
<dbReference type="Pfam" id="PF00931">
    <property type="entry name" value="NB-ARC"/>
    <property type="match status" value="1"/>
</dbReference>
<dbReference type="InterPro" id="IPR003591">
    <property type="entry name" value="Leu-rich_rpt_typical-subtyp"/>
</dbReference>
<dbReference type="SUPFAM" id="SSF52058">
    <property type="entry name" value="L domain-like"/>
    <property type="match status" value="1"/>
</dbReference>
<keyword evidence="4" id="KW-0520">NAD</keyword>
<evidence type="ECO:0000256" key="4">
    <source>
        <dbReference type="ARBA" id="ARBA00023027"/>
    </source>
</evidence>
<proteinExistence type="predicted"/>
<feature type="domain" description="Disease resistance protein Roq1-like winged-helix" evidence="8">
    <location>
        <begin position="97"/>
        <end position="152"/>
    </location>
</feature>
<dbReference type="Pfam" id="PF23598">
    <property type="entry name" value="LRR_14"/>
    <property type="match status" value="1"/>
</dbReference>
<evidence type="ECO:0000259" key="9">
    <source>
        <dbReference type="Pfam" id="PF23598"/>
    </source>
</evidence>
<dbReference type="GO" id="GO:0006952">
    <property type="term" value="P:defense response"/>
    <property type="evidence" value="ECO:0007669"/>
    <property type="project" value="UniProtKB-KW"/>
</dbReference>
<keyword evidence="11" id="KW-1185">Reference proteome</keyword>
<evidence type="ECO:0000313" key="10">
    <source>
        <dbReference type="EMBL" id="TXG59257.1"/>
    </source>
</evidence>
<dbReference type="Pfam" id="PF23282">
    <property type="entry name" value="WHD_ROQ1"/>
    <property type="match status" value="1"/>
</dbReference>
<dbReference type="SUPFAM" id="SSF52540">
    <property type="entry name" value="P-loop containing nucleoside triphosphate hydrolases"/>
    <property type="match status" value="1"/>
</dbReference>
<dbReference type="PROSITE" id="PS51450">
    <property type="entry name" value="LRR"/>
    <property type="match status" value="1"/>
</dbReference>
<dbReference type="InterPro" id="IPR036390">
    <property type="entry name" value="WH_DNA-bd_sf"/>
</dbReference>